<protein>
    <submittedName>
        <fullName evidence="2">Alpha/beta hydrolase</fullName>
    </submittedName>
</protein>
<dbReference type="InterPro" id="IPR050228">
    <property type="entry name" value="Carboxylesterase_BioH"/>
</dbReference>
<proteinExistence type="predicted"/>
<dbReference type="OrthoDB" id="27092at2"/>
<accession>A0A550JL31</accession>
<keyword evidence="2" id="KW-0378">Hydrolase</keyword>
<dbReference type="EMBL" id="VJVV01000001">
    <property type="protein sequence ID" value="TRO83905.1"/>
    <property type="molecule type" value="Genomic_DNA"/>
</dbReference>
<sequence>MQRRSPMQATIHGISLAYDDFGAGPAVVLVHGFPLDRRMWQPQTAELVRSGYRVIVPDLRGFGESQVPAKGWTLGHLAADLVALLGYLGIGRAAFCGFGMGGSILLQLLEKHPDKVAGACFVSSRVRTDDILEKVRRSELVDKLAAGNREEVLAVLSSELLGEGGGTRRPELAATLREWLELVDTRSLIWGLQAIRDRKDHSLGIREFFQPTLVISGDRDTLVNPEHGEQLAKGVPLGIGLEFAETGHLVNLEQPEQFNACLLDFLGDIRQKRRKRVELKDVA</sequence>
<dbReference type="AlphaFoldDB" id="A0A550JL31"/>
<dbReference type="Proteomes" id="UP000317155">
    <property type="component" value="Unassembled WGS sequence"/>
</dbReference>
<organism evidence="2 3">
    <name type="scientific">Trichloromonas acetexigens</name>
    <dbReference type="NCBI Taxonomy" id="38815"/>
    <lineage>
        <taxon>Bacteria</taxon>
        <taxon>Pseudomonadati</taxon>
        <taxon>Thermodesulfobacteriota</taxon>
        <taxon>Desulfuromonadia</taxon>
        <taxon>Desulfuromonadales</taxon>
        <taxon>Trichloromonadaceae</taxon>
        <taxon>Trichloromonas</taxon>
    </lineage>
</organism>
<dbReference type="PANTHER" id="PTHR43194:SF2">
    <property type="entry name" value="PEROXISOMAL MEMBRANE PROTEIN LPX1"/>
    <property type="match status" value="1"/>
</dbReference>
<evidence type="ECO:0000259" key="1">
    <source>
        <dbReference type="Pfam" id="PF00561"/>
    </source>
</evidence>
<name>A0A550JL31_9BACT</name>
<dbReference type="InterPro" id="IPR000639">
    <property type="entry name" value="Epox_hydrolase-like"/>
</dbReference>
<dbReference type="PRINTS" id="PR00412">
    <property type="entry name" value="EPOXHYDRLASE"/>
</dbReference>
<feature type="domain" description="AB hydrolase-1" evidence="1">
    <location>
        <begin position="25"/>
        <end position="254"/>
    </location>
</feature>
<comment type="caution">
    <text evidence="2">The sequence shown here is derived from an EMBL/GenBank/DDBJ whole genome shotgun (WGS) entry which is preliminary data.</text>
</comment>
<reference evidence="2 3" key="1">
    <citation type="submission" date="2019-07" db="EMBL/GenBank/DDBJ databases">
        <title>Insights of Desulfuromonas acetexigens electromicrobiology.</title>
        <authorList>
            <person name="Katuri K."/>
            <person name="Sapireddy V."/>
            <person name="Shaw D.R."/>
            <person name="Saikaly P."/>
        </authorList>
    </citation>
    <scope>NUCLEOTIDE SEQUENCE [LARGE SCALE GENOMIC DNA]</scope>
    <source>
        <strain evidence="2 3">2873</strain>
    </source>
</reference>
<dbReference type="InterPro" id="IPR029058">
    <property type="entry name" value="AB_hydrolase_fold"/>
</dbReference>
<dbReference type="PANTHER" id="PTHR43194">
    <property type="entry name" value="HYDROLASE ALPHA/BETA FOLD FAMILY"/>
    <property type="match status" value="1"/>
</dbReference>
<gene>
    <name evidence="2" type="ORF">FL622_01615</name>
</gene>
<dbReference type="Gene3D" id="3.40.50.1820">
    <property type="entry name" value="alpha/beta hydrolase"/>
    <property type="match status" value="1"/>
</dbReference>
<dbReference type="GO" id="GO:0016787">
    <property type="term" value="F:hydrolase activity"/>
    <property type="evidence" value="ECO:0007669"/>
    <property type="project" value="UniProtKB-KW"/>
</dbReference>
<evidence type="ECO:0000313" key="3">
    <source>
        <dbReference type="Proteomes" id="UP000317155"/>
    </source>
</evidence>
<keyword evidence="3" id="KW-1185">Reference proteome</keyword>
<evidence type="ECO:0000313" key="2">
    <source>
        <dbReference type="EMBL" id="TRO83905.1"/>
    </source>
</evidence>
<dbReference type="PRINTS" id="PR00111">
    <property type="entry name" value="ABHYDROLASE"/>
</dbReference>
<dbReference type="InterPro" id="IPR000073">
    <property type="entry name" value="AB_hydrolase_1"/>
</dbReference>
<dbReference type="SUPFAM" id="SSF53474">
    <property type="entry name" value="alpha/beta-Hydrolases"/>
    <property type="match status" value="1"/>
</dbReference>
<dbReference type="Pfam" id="PF00561">
    <property type="entry name" value="Abhydrolase_1"/>
    <property type="match status" value="1"/>
</dbReference>